<sequence length="181" mass="19869">MVSQQIFKTSFLKETGKKPFGDPAESSKPRSRANPYAIGISTELKKKGKKRLEEGEELPPASATPEDKEEGIPQTDSLYDQGFVTRPNSPALPFERAASPIDEEPTTTYEAIVGNSPPLRPQASFTRRSDVLTTTLKATTSPLSFPAATLTVQTIQRNPSIHTPPLPYDHPDPSLSIPIRW</sequence>
<accession>A0A0C9SYN4</accession>
<dbReference type="HOGENOM" id="CLU_1489458_0_0_1"/>
<dbReference type="AlphaFoldDB" id="A0A0C9SYN4"/>
<evidence type="ECO:0000313" key="2">
    <source>
        <dbReference type="EMBL" id="KIJ08260.1"/>
    </source>
</evidence>
<feature type="region of interest" description="Disordered" evidence="1">
    <location>
        <begin position="1"/>
        <end position="91"/>
    </location>
</feature>
<feature type="region of interest" description="Disordered" evidence="1">
    <location>
        <begin position="158"/>
        <end position="181"/>
    </location>
</feature>
<reference evidence="3" key="2">
    <citation type="submission" date="2015-01" db="EMBL/GenBank/DDBJ databases">
        <title>Evolutionary Origins and Diversification of the Mycorrhizal Mutualists.</title>
        <authorList>
            <consortium name="DOE Joint Genome Institute"/>
            <consortium name="Mycorrhizal Genomics Consortium"/>
            <person name="Kohler A."/>
            <person name="Kuo A."/>
            <person name="Nagy L.G."/>
            <person name="Floudas D."/>
            <person name="Copeland A."/>
            <person name="Barry K.W."/>
            <person name="Cichocki N."/>
            <person name="Veneault-Fourrey C."/>
            <person name="LaButti K."/>
            <person name="Lindquist E.A."/>
            <person name="Lipzen A."/>
            <person name="Lundell T."/>
            <person name="Morin E."/>
            <person name="Murat C."/>
            <person name="Riley R."/>
            <person name="Ohm R."/>
            <person name="Sun H."/>
            <person name="Tunlid A."/>
            <person name="Henrissat B."/>
            <person name="Grigoriev I.V."/>
            <person name="Hibbett D.S."/>
            <person name="Martin F."/>
        </authorList>
    </citation>
    <scope>NUCLEOTIDE SEQUENCE [LARGE SCALE GENOMIC DNA]</scope>
    <source>
        <strain evidence="3">ATCC 200175</strain>
    </source>
</reference>
<name>A0A0C9SYN4_PAXIN</name>
<keyword evidence="3" id="KW-1185">Reference proteome</keyword>
<protein>
    <submittedName>
        <fullName evidence="2">Uncharacterized protein</fullName>
    </submittedName>
</protein>
<organism evidence="2 3">
    <name type="scientific">Paxillus involutus ATCC 200175</name>
    <dbReference type="NCBI Taxonomy" id="664439"/>
    <lineage>
        <taxon>Eukaryota</taxon>
        <taxon>Fungi</taxon>
        <taxon>Dikarya</taxon>
        <taxon>Basidiomycota</taxon>
        <taxon>Agaricomycotina</taxon>
        <taxon>Agaricomycetes</taxon>
        <taxon>Agaricomycetidae</taxon>
        <taxon>Boletales</taxon>
        <taxon>Paxilineae</taxon>
        <taxon>Paxillaceae</taxon>
        <taxon>Paxillus</taxon>
    </lineage>
</organism>
<evidence type="ECO:0000256" key="1">
    <source>
        <dbReference type="SAM" id="MobiDB-lite"/>
    </source>
</evidence>
<proteinExistence type="predicted"/>
<feature type="compositionally biased region" description="Basic and acidic residues" evidence="1">
    <location>
        <begin position="14"/>
        <end position="28"/>
    </location>
</feature>
<dbReference type="Proteomes" id="UP000053647">
    <property type="component" value="Unassembled WGS sequence"/>
</dbReference>
<evidence type="ECO:0000313" key="3">
    <source>
        <dbReference type="Proteomes" id="UP000053647"/>
    </source>
</evidence>
<dbReference type="EMBL" id="KN819662">
    <property type="protein sequence ID" value="KIJ08260.1"/>
    <property type="molecule type" value="Genomic_DNA"/>
</dbReference>
<reference evidence="2 3" key="1">
    <citation type="submission" date="2014-06" db="EMBL/GenBank/DDBJ databases">
        <authorList>
            <consortium name="DOE Joint Genome Institute"/>
            <person name="Kuo A."/>
            <person name="Kohler A."/>
            <person name="Nagy L.G."/>
            <person name="Floudas D."/>
            <person name="Copeland A."/>
            <person name="Barry K.W."/>
            <person name="Cichocki N."/>
            <person name="Veneault-Fourrey C."/>
            <person name="LaButti K."/>
            <person name="Lindquist E.A."/>
            <person name="Lipzen A."/>
            <person name="Lundell T."/>
            <person name="Morin E."/>
            <person name="Murat C."/>
            <person name="Sun H."/>
            <person name="Tunlid A."/>
            <person name="Henrissat B."/>
            <person name="Grigoriev I.V."/>
            <person name="Hibbett D.S."/>
            <person name="Martin F."/>
            <person name="Nordberg H.P."/>
            <person name="Cantor M.N."/>
            <person name="Hua S.X."/>
        </authorList>
    </citation>
    <scope>NUCLEOTIDE SEQUENCE [LARGE SCALE GENOMIC DNA]</scope>
    <source>
        <strain evidence="2 3">ATCC 200175</strain>
    </source>
</reference>
<gene>
    <name evidence="2" type="ORF">PAXINDRAFT_18593</name>
</gene>